<gene>
    <name evidence="6" type="ORF">LCGC14_1538940</name>
</gene>
<dbReference type="AlphaFoldDB" id="A0A0F9JEL1"/>
<comment type="caution">
    <text evidence="6">The sequence shown here is derived from an EMBL/GenBank/DDBJ whole genome shotgun (WGS) entry which is preliminary data.</text>
</comment>
<evidence type="ECO:0000313" key="6">
    <source>
        <dbReference type="EMBL" id="KKM60726.1"/>
    </source>
</evidence>
<proteinExistence type="predicted"/>
<evidence type="ECO:0000256" key="2">
    <source>
        <dbReference type="ARBA" id="ARBA00022723"/>
    </source>
</evidence>
<dbReference type="InterPro" id="IPR039650">
    <property type="entry name" value="HdrA-like"/>
</dbReference>
<dbReference type="Pfam" id="PF12831">
    <property type="entry name" value="FAD_oxidored"/>
    <property type="match status" value="1"/>
</dbReference>
<dbReference type="EMBL" id="LAZR01011623">
    <property type="protein sequence ID" value="KKM60726.1"/>
    <property type="molecule type" value="Genomic_DNA"/>
</dbReference>
<dbReference type="PANTHER" id="PTHR43498">
    <property type="entry name" value="FERREDOXIN:COB-COM HETERODISULFIDE REDUCTASE SUBUNIT A"/>
    <property type="match status" value="1"/>
</dbReference>
<dbReference type="Gene3D" id="3.50.50.60">
    <property type="entry name" value="FAD/NAD(P)-binding domain"/>
    <property type="match status" value="1"/>
</dbReference>
<evidence type="ECO:0000256" key="5">
    <source>
        <dbReference type="ARBA" id="ARBA00023014"/>
    </source>
</evidence>
<dbReference type="GO" id="GO:0051539">
    <property type="term" value="F:4 iron, 4 sulfur cluster binding"/>
    <property type="evidence" value="ECO:0007669"/>
    <property type="project" value="UniProtKB-KW"/>
</dbReference>
<evidence type="ECO:0000256" key="4">
    <source>
        <dbReference type="ARBA" id="ARBA00023004"/>
    </source>
</evidence>
<dbReference type="GO" id="GO:0046872">
    <property type="term" value="F:metal ion binding"/>
    <property type="evidence" value="ECO:0007669"/>
    <property type="project" value="UniProtKB-KW"/>
</dbReference>
<name>A0A0F9JEL1_9ZZZZ</name>
<dbReference type="PRINTS" id="PR00411">
    <property type="entry name" value="PNDRDTASEI"/>
</dbReference>
<dbReference type="InterPro" id="IPR036188">
    <property type="entry name" value="FAD/NAD-bd_sf"/>
</dbReference>
<keyword evidence="5" id="KW-0411">Iron-sulfur</keyword>
<reference evidence="6" key="1">
    <citation type="journal article" date="2015" name="Nature">
        <title>Complex archaea that bridge the gap between prokaryotes and eukaryotes.</title>
        <authorList>
            <person name="Spang A."/>
            <person name="Saw J.H."/>
            <person name="Jorgensen S.L."/>
            <person name="Zaremba-Niedzwiedzka K."/>
            <person name="Martijn J."/>
            <person name="Lind A.E."/>
            <person name="van Eijk R."/>
            <person name="Schleper C."/>
            <person name="Guy L."/>
            <person name="Ettema T.J."/>
        </authorList>
    </citation>
    <scope>NUCLEOTIDE SEQUENCE</scope>
</reference>
<evidence type="ECO:0000256" key="3">
    <source>
        <dbReference type="ARBA" id="ARBA00023002"/>
    </source>
</evidence>
<organism evidence="6">
    <name type="scientific">marine sediment metagenome</name>
    <dbReference type="NCBI Taxonomy" id="412755"/>
    <lineage>
        <taxon>unclassified sequences</taxon>
        <taxon>metagenomes</taxon>
        <taxon>ecological metagenomes</taxon>
    </lineage>
</organism>
<accession>A0A0F9JEL1</accession>
<dbReference type="GO" id="GO:0016491">
    <property type="term" value="F:oxidoreductase activity"/>
    <property type="evidence" value="ECO:0007669"/>
    <property type="project" value="UniProtKB-KW"/>
</dbReference>
<keyword evidence="1" id="KW-0004">4Fe-4S</keyword>
<protein>
    <recommendedName>
        <fullName evidence="7">FAD-dependent oxidoreductase</fullName>
    </recommendedName>
</protein>
<dbReference type="SUPFAM" id="SSF51905">
    <property type="entry name" value="FAD/NAD(P)-binding domain"/>
    <property type="match status" value="1"/>
</dbReference>
<evidence type="ECO:0000256" key="1">
    <source>
        <dbReference type="ARBA" id="ARBA00022485"/>
    </source>
</evidence>
<evidence type="ECO:0008006" key="7">
    <source>
        <dbReference type="Google" id="ProtNLM"/>
    </source>
</evidence>
<keyword evidence="2" id="KW-0479">Metal-binding</keyword>
<sequence length="422" mass="44871">MNVLCTTDVLVVGGGPAGIGAAIGAARAGADVLLLERHAFFGGIAAFCLGMPINQMLPGGRSRSAVHDLVIDKLRAYGDRAVRVGDHQLWCNVEYLKVAVLDALDEAGCRYYLHAQVVDAVTDGDRVTGAVVATKQGLARIDAKVVVDCTGDADVAFFAGAETLKETGELSPMTLCLNVTNVDMDEAAKFAHGGGMRRVAEQAREKYPLVPERWGLGRFPSSNCFYINHSGTKGHGSLDGTDLADQTRAECISRRQGVQMTEAMREFGGAALKDVELIATGPQIGVRETRRVKGLYVLTEQDAKDGRRFDDAVAWRSGFLDIGFVRYERMKIHDVPYRAILPERVDGLLTAGRCISATHVAASAGKSMGNCVATGHAAGLAGAMAVATGVLPRELDVGKLRDALGADGVDLDRAGDEQEDLK</sequence>
<dbReference type="PANTHER" id="PTHR43498:SF1">
    <property type="entry name" value="COB--COM HETERODISULFIDE REDUCTASE IRON-SULFUR SUBUNIT A"/>
    <property type="match status" value="1"/>
</dbReference>
<keyword evidence="3" id="KW-0560">Oxidoreductase</keyword>
<keyword evidence="4" id="KW-0408">Iron</keyword>